<feature type="compositionally biased region" description="Low complexity" evidence="1">
    <location>
        <begin position="193"/>
        <end position="235"/>
    </location>
</feature>
<feature type="compositionally biased region" description="Basic and acidic residues" evidence="1">
    <location>
        <begin position="178"/>
        <end position="190"/>
    </location>
</feature>
<feature type="region of interest" description="Disordered" evidence="1">
    <location>
        <begin position="178"/>
        <end position="297"/>
    </location>
</feature>
<feature type="compositionally biased region" description="Low complexity" evidence="1">
    <location>
        <begin position="261"/>
        <end position="273"/>
    </location>
</feature>
<accession>A0A6A6NLQ8</accession>
<protein>
    <submittedName>
        <fullName evidence="2">Uncharacterized protein</fullName>
    </submittedName>
</protein>
<proteinExistence type="predicted"/>
<evidence type="ECO:0000256" key="1">
    <source>
        <dbReference type="SAM" id="MobiDB-lite"/>
    </source>
</evidence>
<dbReference type="Proteomes" id="UP000799766">
    <property type="component" value="Unassembled WGS sequence"/>
</dbReference>
<sequence>MAPNLLIATQTLFSPHRWFTKRSYSEKPLRRQEHWEPPQAPSAGIYEYIPGRGWYLIIPDDGPRLERPQQIVYSKVLKRYLFKNEFDERKRRGYLHESAIADVTFATTASSGGGGGDHYAPSAPNLHSPKAKAKELGFFRLDDGVAYVCCWDPEGLFIPGPYQMLVPDRVTGRFRPMKKADDPAWLESRRSSLRSGSRSANASRVGSAANSALNSAANSAANSRASSRAASPRSRPGTRLASPRRGVSEALSKPTVPPAAAPASATSGSSSSRRSSRRRNSEPNMPRRKVTAEWGAE</sequence>
<evidence type="ECO:0000313" key="3">
    <source>
        <dbReference type="Proteomes" id="UP000799766"/>
    </source>
</evidence>
<gene>
    <name evidence="2" type="ORF">BDY21DRAFT_375414</name>
</gene>
<reference evidence="2" key="1">
    <citation type="journal article" date="2020" name="Stud. Mycol.">
        <title>101 Dothideomycetes genomes: a test case for predicting lifestyles and emergence of pathogens.</title>
        <authorList>
            <person name="Haridas S."/>
            <person name="Albert R."/>
            <person name="Binder M."/>
            <person name="Bloem J."/>
            <person name="Labutti K."/>
            <person name="Salamov A."/>
            <person name="Andreopoulos B."/>
            <person name="Baker S."/>
            <person name="Barry K."/>
            <person name="Bills G."/>
            <person name="Bluhm B."/>
            <person name="Cannon C."/>
            <person name="Castanera R."/>
            <person name="Culley D."/>
            <person name="Daum C."/>
            <person name="Ezra D."/>
            <person name="Gonzalez J."/>
            <person name="Henrissat B."/>
            <person name="Kuo A."/>
            <person name="Liang C."/>
            <person name="Lipzen A."/>
            <person name="Lutzoni F."/>
            <person name="Magnuson J."/>
            <person name="Mondo S."/>
            <person name="Nolan M."/>
            <person name="Ohm R."/>
            <person name="Pangilinan J."/>
            <person name="Park H.-J."/>
            <person name="Ramirez L."/>
            <person name="Alfaro M."/>
            <person name="Sun H."/>
            <person name="Tritt A."/>
            <person name="Yoshinaga Y."/>
            <person name="Zwiers L.-H."/>
            <person name="Turgeon B."/>
            <person name="Goodwin S."/>
            <person name="Spatafora J."/>
            <person name="Crous P."/>
            <person name="Grigoriev I."/>
        </authorList>
    </citation>
    <scope>NUCLEOTIDE SEQUENCE</scope>
    <source>
        <strain evidence="2">ATCC 16933</strain>
    </source>
</reference>
<organism evidence="2 3">
    <name type="scientific">Lineolata rhizophorae</name>
    <dbReference type="NCBI Taxonomy" id="578093"/>
    <lineage>
        <taxon>Eukaryota</taxon>
        <taxon>Fungi</taxon>
        <taxon>Dikarya</taxon>
        <taxon>Ascomycota</taxon>
        <taxon>Pezizomycotina</taxon>
        <taxon>Dothideomycetes</taxon>
        <taxon>Dothideomycetes incertae sedis</taxon>
        <taxon>Lineolatales</taxon>
        <taxon>Lineolataceae</taxon>
        <taxon>Lineolata</taxon>
    </lineage>
</organism>
<dbReference type="EMBL" id="MU001706">
    <property type="protein sequence ID" value="KAF2452598.1"/>
    <property type="molecule type" value="Genomic_DNA"/>
</dbReference>
<dbReference type="AlphaFoldDB" id="A0A6A6NLQ8"/>
<evidence type="ECO:0000313" key="2">
    <source>
        <dbReference type="EMBL" id="KAF2452598.1"/>
    </source>
</evidence>
<name>A0A6A6NLQ8_9PEZI</name>
<dbReference type="OrthoDB" id="3880384at2759"/>
<keyword evidence="3" id="KW-1185">Reference proteome</keyword>